<dbReference type="EMBL" id="RSCJ01000054">
    <property type="protein sequence ID" value="RUR72227.1"/>
    <property type="molecule type" value="Genomic_DNA"/>
</dbReference>
<dbReference type="RefSeq" id="WP_016877913.1">
    <property type="nucleotide sequence ID" value="NZ_AJLN01000136.1"/>
</dbReference>
<feature type="signal peptide" evidence="1">
    <location>
        <begin position="1"/>
        <end position="23"/>
    </location>
</feature>
<proteinExistence type="predicted"/>
<gene>
    <name evidence="2" type="ORF">PCC6912_64440</name>
</gene>
<protein>
    <submittedName>
        <fullName evidence="2">Uncharacterized protein</fullName>
    </submittedName>
</protein>
<name>A0A3S0XG55_CHLFR</name>
<evidence type="ECO:0000313" key="2">
    <source>
        <dbReference type="EMBL" id="RUR72227.1"/>
    </source>
</evidence>
<dbReference type="OrthoDB" id="495047at2"/>
<evidence type="ECO:0000256" key="1">
    <source>
        <dbReference type="SAM" id="SignalP"/>
    </source>
</evidence>
<organism evidence="2 3">
    <name type="scientific">Chlorogloeopsis fritschii PCC 6912</name>
    <dbReference type="NCBI Taxonomy" id="211165"/>
    <lineage>
        <taxon>Bacteria</taxon>
        <taxon>Bacillati</taxon>
        <taxon>Cyanobacteriota</taxon>
        <taxon>Cyanophyceae</taxon>
        <taxon>Nostocales</taxon>
        <taxon>Chlorogloeopsidaceae</taxon>
        <taxon>Chlorogloeopsis</taxon>
    </lineage>
</organism>
<keyword evidence="3" id="KW-1185">Reference proteome</keyword>
<reference evidence="2 3" key="1">
    <citation type="journal article" date="2019" name="Genome Biol. Evol.">
        <title>Day and night: Metabolic profiles and evolutionary relationships of six axenic non-marine cyanobacteria.</title>
        <authorList>
            <person name="Will S.E."/>
            <person name="Henke P."/>
            <person name="Boedeker C."/>
            <person name="Huang S."/>
            <person name="Brinkmann H."/>
            <person name="Rohde M."/>
            <person name="Jarek M."/>
            <person name="Friedl T."/>
            <person name="Seufert S."/>
            <person name="Schumacher M."/>
            <person name="Overmann J."/>
            <person name="Neumann-Schaal M."/>
            <person name="Petersen J."/>
        </authorList>
    </citation>
    <scope>NUCLEOTIDE SEQUENCE [LARGE SCALE GENOMIC DNA]</scope>
    <source>
        <strain evidence="2 3">PCC 6912</strain>
    </source>
</reference>
<dbReference type="AlphaFoldDB" id="A0A3S0XG55"/>
<sequence length="186" mass="20590">MQSRIWVSSFFLAFSWLISPAIAGVTVNIPETWASNTTKSSPATTAKHITVTKAEFGVLRQEKGGKVTLIPTKKVPLLEGVKYGWRLHLKDYKGEVTWREVLQLPEPPETWGTTNTENFSLSADGTAAQTKRKDSAKDGVIKNSWTIAPGDPLGKHTIEVYIGDRHVATFNFEVVPPKREKPATNT</sequence>
<evidence type="ECO:0000313" key="3">
    <source>
        <dbReference type="Proteomes" id="UP000268857"/>
    </source>
</evidence>
<feature type="chain" id="PRO_5018607892" evidence="1">
    <location>
        <begin position="24"/>
        <end position="186"/>
    </location>
</feature>
<keyword evidence="1" id="KW-0732">Signal</keyword>
<dbReference type="Proteomes" id="UP000268857">
    <property type="component" value="Unassembled WGS sequence"/>
</dbReference>
<accession>A0A3S0XG55</accession>
<comment type="caution">
    <text evidence="2">The sequence shown here is derived from an EMBL/GenBank/DDBJ whole genome shotgun (WGS) entry which is preliminary data.</text>
</comment>